<dbReference type="InterPro" id="IPR001638">
    <property type="entry name" value="Solute-binding_3/MltF_N"/>
</dbReference>
<feature type="domain" description="Solute-binding protein family 3/N-terminal" evidence="2">
    <location>
        <begin position="14"/>
        <end position="57"/>
    </location>
</feature>
<evidence type="ECO:0000313" key="3">
    <source>
        <dbReference type="EMBL" id="MBA2853827.1"/>
    </source>
</evidence>
<dbReference type="Pfam" id="PF00497">
    <property type="entry name" value="SBP_bac_3"/>
    <property type="match status" value="1"/>
</dbReference>
<protein>
    <submittedName>
        <fullName evidence="3">ABC-type amino acid transport substrate-binding protein</fullName>
    </submittedName>
</protein>
<keyword evidence="1" id="KW-0732">Signal</keyword>
<proteinExistence type="predicted"/>
<sequence length="58" mass="6693">MIIVAPEIQNNDSIVVGIYPHMPPYQYLENGELKGFEIDLINELGQRMDKKIIFVETD</sequence>
<dbReference type="SUPFAM" id="SSF53850">
    <property type="entry name" value="Periplasmic binding protein-like II"/>
    <property type="match status" value="1"/>
</dbReference>
<comment type="caution">
    <text evidence="3">The sequence shown here is derived from an EMBL/GenBank/DDBJ whole genome shotgun (WGS) entry which is preliminary data.</text>
</comment>
<organism evidence="3 4">
    <name type="scientific">Methanococcus maripaludis</name>
    <name type="common">Methanococcus deltae</name>
    <dbReference type="NCBI Taxonomy" id="39152"/>
    <lineage>
        <taxon>Archaea</taxon>
        <taxon>Methanobacteriati</taxon>
        <taxon>Methanobacteriota</taxon>
        <taxon>Methanomada group</taxon>
        <taxon>Methanococci</taxon>
        <taxon>Methanococcales</taxon>
        <taxon>Methanococcaceae</taxon>
        <taxon>Methanococcus</taxon>
    </lineage>
</organism>
<dbReference type="PROSITE" id="PS01039">
    <property type="entry name" value="SBP_BACTERIAL_3"/>
    <property type="match status" value="1"/>
</dbReference>
<accession>A0A7J9P2M4</accession>
<dbReference type="AlphaFoldDB" id="A0A7J9P2M4"/>
<dbReference type="Proteomes" id="UP000522365">
    <property type="component" value="Unassembled WGS sequence"/>
</dbReference>
<dbReference type="Gene3D" id="3.40.190.10">
    <property type="entry name" value="Periplasmic binding protein-like II"/>
    <property type="match status" value="1"/>
</dbReference>
<dbReference type="EMBL" id="JACDUK010000004">
    <property type="protein sequence ID" value="MBA2853827.1"/>
    <property type="molecule type" value="Genomic_DNA"/>
</dbReference>
<evidence type="ECO:0000313" key="4">
    <source>
        <dbReference type="Proteomes" id="UP000522365"/>
    </source>
</evidence>
<evidence type="ECO:0000256" key="1">
    <source>
        <dbReference type="ARBA" id="ARBA00022729"/>
    </source>
</evidence>
<dbReference type="RefSeq" id="WP_181504712.1">
    <property type="nucleotide sequence ID" value="NZ_JACDUK010000004.1"/>
</dbReference>
<gene>
    <name evidence="3" type="ORF">HNP89_001803</name>
</gene>
<dbReference type="InterPro" id="IPR018313">
    <property type="entry name" value="SBP_3_CS"/>
</dbReference>
<name>A0A7J9P2M4_METMI</name>
<evidence type="ECO:0000259" key="2">
    <source>
        <dbReference type="Pfam" id="PF00497"/>
    </source>
</evidence>
<reference evidence="3 4" key="1">
    <citation type="submission" date="2020-07" db="EMBL/GenBank/DDBJ databases">
        <title>Genomic Encyclopedia of Type Strains, Phase IV (KMG-V): Genome sequencing to study the core and pangenomes of soil and plant-associated prokaryotes.</title>
        <authorList>
            <person name="Whitman W."/>
        </authorList>
    </citation>
    <scope>NUCLEOTIDE SEQUENCE [LARGE SCALE GENOMIC DNA]</scope>
    <source>
        <strain evidence="3 4">S1</strain>
    </source>
</reference>